<comment type="subcellular location">
    <subcellularLocation>
        <location evidence="1">Nucleus</location>
    </subcellularLocation>
</comment>
<reference evidence="6" key="1">
    <citation type="submission" date="2022-03" db="EMBL/GenBank/DDBJ databases">
        <authorList>
            <person name="Tunstrom K."/>
        </authorList>
    </citation>
    <scope>NUCLEOTIDE SEQUENCE</scope>
</reference>
<keyword evidence="4" id="KW-0862">Zinc</keyword>
<evidence type="ECO:0000313" key="6">
    <source>
        <dbReference type="EMBL" id="CAH2095689.1"/>
    </source>
</evidence>
<dbReference type="InterPro" id="IPR012337">
    <property type="entry name" value="RNaseH-like_sf"/>
</dbReference>
<evidence type="ECO:0000256" key="4">
    <source>
        <dbReference type="ARBA" id="ARBA00022833"/>
    </source>
</evidence>
<proteinExistence type="predicted"/>
<keyword evidence="3" id="KW-0863">Zinc-finger</keyword>
<gene>
    <name evidence="6" type="ORF">EEDITHA_LOCUS11113</name>
</gene>
<dbReference type="PANTHER" id="PTHR46481:SF10">
    <property type="entry name" value="ZINC FINGER BED DOMAIN-CONTAINING PROTEIN 39"/>
    <property type="match status" value="1"/>
</dbReference>
<keyword evidence="5" id="KW-0539">Nucleus</keyword>
<evidence type="ECO:0000256" key="1">
    <source>
        <dbReference type="ARBA" id="ARBA00004123"/>
    </source>
</evidence>
<organism evidence="6 7">
    <name type="scientific">Euphydryas editha</name>
    <name type="common">Edith's checkerspot</name>
    <dbReference type="NCBI Taxonomy" id="104508"/>
    <lineage>
        <taxon>Eukaryota</taxon>
        <taxon>Metazoa</taxon>
        <taxon>Ecdysozoa</taxon>
        <taxon>Arthropoda</taxon>
        <taxon>Hexapoda</taxon>
        <taxon>Insecta</taxon>
        <taxon>Pterygota</taxon>
        <taxon>Neoptera</taxon>
        <taxon>Endopterygota</taxon>
        <taxon>Lepidoptera</taxon>
        <taxon>Glossata</taxon>
        <taxon>Ditrysia</taxon>
        <taxon>Papilionoidea</taxon>
        <taxon>Nymphalidae</taxon>
        <taxon>Nymphalinae</taxon>
        <taxon>Euphydryas</taxon>
    </lineage>
</organism>
<evidence type="ECO:0000256" key="5">
    <source>
        <dbReference type="ARBA" id="ARBA00023242"/>
    </source>
</evidence>
<name>A0AAU9U770_EUPED</name>
<sequence>MSIVEDKGFLNYTHSLNPSYTPPSQKTIIGSLIPAAYSACKQKLMAEVQREALSVCLTTDSWTCSVNDSYVAITIHYTTLDLEFKSVLLDCAHYGQKHSGELLSRHLKNTIELWGLTGKVMLAITDNAKNIVNAINLLGLRHFGCYAHTINLVVEDVLKIVKEHLDKIKNVETYFKRSASATEKLLKYQTQQQVSTPKKLKQSVPTRWNSTYFMLQRFFELE</sequence>
<evidence type="ECO:0000313" key="7">
    <source>
        <dbReference type="Proteomes" id="UP001153954"/>
    </source>
</evidence>
<dbReference type="AlphaFoldDB" id="A0AAU9U770"/>
<dbReference type="SUPFAM" id="SSF53098">
    <property type="entry name" value="Ribonuclease H-like"/>
    <property type="match status" value="1"/>
</dbReference>
<dbReference type="GO" id="GO:0005634">
    <property type="term" value="C:nucleus"/>
    <property type="evidence" value="ECO:0007669"/>
    <property type="project" value="UniProtKB-SubCell"/>
</dbReference>
<keyword evidence="7" id="KW-1185">Reference proteome</keyword>
<comment type="caution">
    <text evidence="6">The sequence shown here is derived from an EMBL/GenBank/DDBJ whole genome shotgun (WGS) entry which is preliminary data.</text>
</comment>
<accession>A0AAU9U770</accession>
<protein>
    <recommendedName>
        <fullName evidence="8">Zinc finger BED domain-containing protein 4</fullName>
    </recommendedName>
</protein>
<dbReference type="Proteomes" id="UP001153954">
    <property type="component" value="Unassembled WGS sequence"/>
</dbReference>
<keyword evidence="2" id="KW-0479">Metal-binding</keyword>
<dbReference type="PANTHER" id="PTHR46481">
    <property type="entry name" value="ZINC FINGER BED DOMAIN-CONTAINING PROTEIN 4"/>
    <property type="match status" value="1"/>
</dbReference>
<evidence type="ECO:0000256" key="2">
    <source>
        <dbReference type="ARBA" id="ARBA00022723"/>
    </source>
</evidence>
<dbReference type="EMBL" id="CAKOGL010000015">
    <property type="protein sequence ID" value="CAH2095689.1"/>
    <property type="molecule type" value="Genomic_DNA"/>
</dbReference>
<evidence type="ECO:0008006" key="8">
    <source>
        <dbReference type="Google" id="ProtNLM"/>
    </source>
</evidence>
<dbReference type="InterPro" id="IPR052035">
    <property type="entry name" value="ZnF_BED_domain_contain"/>
</dbReference>
<dbReference type="GO" id="GO:0008270">
    <property type="term" value="F:zinc ion binding"/>
    <property type="evidence" value="ECO:0007669"/>
    <property type="project" value="UniProtKB-KW"/>
</dbReference>
<evidence type="ECO:0000256" key="3">
    <source>
        <dbReference type="ARBA" id="ARBA00022771"/>
    </source>
</evidence>